<dbReference type="InterPro" id="IPR024072">
    <property type="entry name" value="DHFR-like_dom_sf"/>
</dbReference>
<comment type="caution">
    <text evidence="17">The sequence shown here is derived from an EMBL/GenBank/DDBJ whole genome shotgun (WGS) entry which is preliminary data.</text>
</comment>
<evidence type="ECO:0000256" key="10">
    <source>
        <dbReference type="ARBA" id="ARBA00023002"/>
    </source>
</evidence>
<comment type="pathway">
    <text evidence="3 12">Cofactor biosynthesis; riboflavin biosynthesis; 5-amino-6-(D-ribitylamino)uracil from GTP: step 3/4.</text>
</comment>
<dbReference type="SUPFAM" id="SSF53597">
    <property type="entry name" value="Dihydrofolate reductase-like"/>
    <property type="match status" value="1"/>
</dbReference>
<feature type="binding site" evidence="14">
    <location>
        <position position="200"/>
    </location>
    <ligand>
        <name>substrate</name>
    </ligand>
</feature>
<feature type="binding site" evidence="14">
    <location>
        <position position="180"/>
    </location>
    <ligand>
        <name>substrate</name>
    </ligand>
</feature>
<evidence type="ECO:0000259" key="16">
    <source>
        <dbReference type="PROSITE" id="PS51747"/>
    </source>
</evidence>
<keyword evidence="10 12" id="KW-0560">Oxidoreductase</keyword>
<evidence type="ECO:0000256" key="13">
    <source>
        <dbReference type="PIRSR" id="PIRSR006769-1"/>
    </source>
</evidence>
<dbReference type="NCBIfam" id="TIGR00326">
    <property type="entry name" value="eubact_ribD"/>
    <property type="match status" value="1"/>
</dbReference>
<dbReference type="Pfam" id="PF00383">
    <property type="entry name" value="dCMP_cyt_deam_1"/>
    <property type="match status" value="1"/>
</dbReference>
<protein>
    <recommendedName>
        <fullName evidence="12">Riboflavin biosynthesis protein RibD</fullName>
    </recommendedName>
    <domain>
        <recommendedName>
            <fullName evidence="12">Diaminohydroxyphosphoribosylaminopyrimidine deaminase</fullName>
            <shortName evidence="12">DRAP deaminase</shortName>
            <ecNumber evidence="12">3.5.4.26</ecNumber>
        </recommendedName>
        <alternativeName>
            <fullName evidence="12">Riboflavin-specific deaminase</fullName>
        </alternativeName>
    </domain>
    <domain>
        <recommendedName>
            <fullName evidence="12">5-amino-6-(5-phosphoribosylamino)uracil reductase</fullName>
            <ecNumber evidence="12">1.1.1.193</ecNumber>
        </recommendedName>
        <alternativeName>
            <fullName evidence="12">HTP reductase</fullName>
        </alternativeName>
    </domain>
</protein>
<feature type="binding site" evidence="14">
    <location>
        <position position="219"/>
    </location>
    <ligand>
        <name>NADP(+)</name>
        <dbReference type="ChEBI" id="CHEBI:58349"/>
    </ligand>
</feature>
<dbReference type="GO" id="GO:0008270">
    <property type="term" value="F:zinc ion binding"/>
    <property type="evidence" value="ECO:0007669"/>
    <property type="project" value="InterPro"/>
</dbReference>
<dbReference type="InterPro" id="IPR004794">
    <property type="entry name" value="Eubact_RibD"/>
</dbReference>
<dbReference type="SUPFAM" id="SSF53927">
    <property type="entry name" value="Cytidine deaminase-like"/>
    <property type="match status" value="1"/>
</dbReference>
<dbReference type="PANTHER" id="PTHR38011">
    <property type="entry name" value="DIHYDROFOLATE REDUCTASE FAMILY PROTEIN (AFU_ORTHOLOGUE AFUA_8G06820)"/>
    <property type="match status" value="1"/>
</dbReference>
<feature type="active site" description="Proton donor" evidence="13">
    <location>
        <position position="49"/>
    </location>
</feature>
<keyword evidence="12" id="KW-0378">Hydrolase</keyword>
<dbReference type="GO" id="GO:0009231">
    <property type="term" value="P:riboflavin biosynthetic process"/>
    <property type="evidence" value="ECO:0007669"/>
    <property type="project" value="UniProtKB-UniPathway"/>
</dbReference>
<evidence type="ECO:0000256" key="3">
    <source>
        <dbReference type="ARBA" id="ARBA00004910"/>
    </source>
</evidence>
<evidence type="ECO:0000256" key="4">
    <source>
        <dbReference type="ARBA" id="ARBA00005259"/>
    </source>
</evidence>
<evidence type="ECO:0000256" key="6">
    <source>
        <dbReference type="ARBA" id="ARBA00022619"/>
    </source>
</evidence>
<sequence>MADALALGRRHLGLTWPNPSVGALVVAPGPEGLILGRGMTQSGGRPHGEPVALAAAGAAARGATLYVTLEPCSHWGRTPPCADAIIAAGIARVVSALEDPDPRVAGTGHARLRAAGIDVTTGLLAAEAERTHRGHILRVREGRPAVTVKLAMTADGFAGVAGERLRITGPVANGHVHLMRAHADAIMVGVGTILADDPALTVRLPGMEAYSPVRVVIDTMLRTPPGAVVAETAGLYPTWIIAGRDAPVAAERALVARGVEVMRLGSTGTVDLHAAMRLLATRGVTRVFCEGGPRLADALAAAGLVDELVTVSGPRPLRALSARPGIPALGPHLAGLARGGIVKTVATWDAPARDASDCDDDRAAGHTAGMAGGAVDRFTILERPSSCLPES</sequence>
<dbReference type="InterPro" id="IPR016193">
    <property type="entry name" value="Cytidine_deaminase-like"/>
</dbReference>
<feature type="binding site" evidence="14">
    <location>
        <position position="290"/>
    </location>
    <ligand>
        <name>substrate</name>
    </ligand>
</feature>
<evidence type="ECO:0000256" key="12">
    <source>
        <dbReference type="PIRNR" id="PIRNR006769"/>
    </source>
</evidence>
<comment type="catalytic activity">
    <reaction evidence="12">
        <text>5-amino-6-(5-phospho-D-ribitylamino)uracil + NADP(+) = 5-amino-6-(5-phospho-D-ribosylamino)uracil + NADPH + H(+)</text>
        <dbReference type="Rhea" id="RHEA:17845"/>
        <dbReference type="ChEBI" id="CHEBI:15378"/>
        <dbReference type="ChEBI" id="CHEBI:57783"/>
        <dbReference type="ChEBI" id="CHEBI:58349"/>
        <dbReference type="ChEBI" id="CHEBI:58421"/>
        <dbReference type="ChEBI" id="CHEBI:58453"/>
        <dbReference type="EC" id="1.1.1.193"/>
    </reaction>
</comment>
<keyword evidence="11" id="KW-0511">Multifunctional enzyme</keyword>
<evidence type="ECO:0000256" key="1">
    <source>
        <dbReference type="ARBA" id="ARBA00002151"/>
    </source>
</evidence>
<comment type="pathway">
    <text evidence="2 12">Cofactor biosynthesis; riboflavin biosynthesis; 5-amino-6-(D-ribitylamino)uracil from GTP: step 2/4.</text>
</comment>
<evidence type="ECO:0000256" key="2">
    <source>
        <dbReference type="ARBA" id="ARBA00004882"/>
    </source>
</evidence>
<dbReference type="AlphaFoldDB" id="A0A2V3U4T5"/>
<feature type="domain" description="CMP/dCMP-type deaminase" evidence="16">
    <location>
        <begin position="1"/>
        <end position="119"/>
    </location>
</feature>
<dbReference type="GO" id="GO:0008835">
    <property type="term" value="F:diaminohydroxyphosphoribosylaminopyrimidine deaminase activity"/>
    <property type="evidence" value="ECO:0007669"/>
    <property type="project" value="UniProtKB-EC"/>
</dbReference>
<dbReference type="UniPathway" id="UPA00275">
    <property type="reaction ID" value="UER00401"/>
</dbReference>
<gene>
    <name evidence="17" type="ORF">C7450_106134</name>
</gene>
<dbReference type="GO" id="GO:0008703">
    <property type="term" value="F:5-amino-6-(5-phosphoribosylamino)uracil reductase activity"/>
    <property type="evidence" value="ECO:0007669"/>
    <property type="project" value="UniProtKB-EC"/>
</dbReference>
<keyword evidence="18" id="KW-1185">Reference proteome</keyword>
<evidence type="ECO:0000313" key="17">
    <source>
        <dbReference type="EMBL" id="PXW57961.1"/>
    </source>
</evidence>
<name>A0A2V3U4T5_9HYPH</name>
<feature type="binding site" evidence="14">
    <location>
        <position position="192"/>
    </location>
    <ligand>
        <name>NADP(+)</name>
        <dbReference type="ChEBI" id="CHEBI:58349"/>
    </ligand>
</feature>
<feature type="binding site" evidence="14">
    <location>
        <position position="203"/>
    </location>
    <ligand>
        <name>substrate</name>
    </ligand>
</feature>
<comment type="function">
    <text evidence="1 12">Converts 2,5-diamino-6-(ribosylamino)-4(3h)-pyrimidinone 5'-phosphate into 5-amino-6-(ribosylamino)-2,4(1h,3h)-pyrimidinedione 5'-phosphate.</text>
</comment>
<comment type="similarity">
    <text evidence="5 12">In the C-terminal section; belongs to the HTP reductase family.</text>
</comment>
<comment type="cofactor">
    <cofactor evidence="12 15">
        <name>Zn(2+)</name>
        <dbReference type="ChEBI" id="CHEBI:29105"/>
    </cofactor>
    <text evidence="12 15">Binds 1 zinc ion.</text>
</comment>
<dbReference type="Proteomes" id="UP000248021">
    <property type="component" value="Unassembled WGS sequence"/>
</dbReference>
<evidence type="ECO:0000256" key="9">
    <source>
        <dbReference type="ARBA" id="ARBA00022857"/>
    </source>
</evidence>
<dbReference type="Pfam" id="PF01872">
    <property type="entry name" value="RibD_C"/>
    <property type="match status" value="1"/>
</dbReference>
<evidence type="ECO:0000256" key="5">
    <source>
        <dbReference type="ARBA" id="ARBA00007417"/>
    </source>
</evidence>
<dbReference type="PROSITE" id="PS51747">
    <property type="entry name" value="CYT_DCMP_DEAMINASES_2"/>
    <property type="match status" value="1"/>
</dbReference>
<keyword evidence="8 12" id="KW-0862">Zinc</keyword>
<comment type="catalytic activity">
    <reaction evidence="12">
        <text>2,5-diamino-6-hydroxy-4-(5-phosphoribosylamino)-pyrimidine + H2O + H(+) = 5-amino-6-(5-phospho-D-ribosylamino)uracil + NH4(+)</text>
        <dbReference type="Rhea" id="RHEA:21868"/>
        <dbReference type="ChEBI" id="CHEBI:15377"/>
        <dbReference type="ChEBI" id="CHEBI:15378"/>
        <dbReference type="ChEBI" id="CHEBI:28938"/>
        <dbReference type="ChEBI" id="CHEBI:58453"/>
        <dbReference type="ChEBI" id="CHEBI:58614"/>
        <dbReference type="EC" id="3.5.4.26"/>
    </reaction>
</comment>
<dbReference type="PIRSF" id="PIRSF006769">
    <property type="entry name" value="RibD"/>
    <property type="match status" value="1"/>
</dbReference>
<dbReference type="OrthoDB" id="9800865at2"/>
<reference evidence="17 18" key="1">
    <citation type="submission" date="2018-05" db="EMBL/GenBank/DDBJ databases">
        <title>Genomic Encyclopedia of Type Strains, Phase IV (KMG-IV): sequencing the most valuable type-strain genomes for metagenomic binning, comparative biology and taxonomic classification.</title>
        <authorList>
            <person name="Goeker M."/>
        </authorList>
    </citation>
    <scope>NUCLEOTIDE SEQUENCE [LARGE SCALE GENOMIC DNA]</scope>
    <source>
        <strain evidence="17 18">DSM 6462</strain>
    </source>
</reference>
<keyword evidence="6 12" id="KW-0686">Riboflavin biosynthesis</keyword>
<dbReference type="EMBL" id="QJJK01000006">
    <property type="protein sequence ID" value="PXW57961.1"/>
    <property type="molecule type" value="Genomic_DNA"/>
</dbReference>
<keyword evidence="7 12" id="KW-0479">Metal-binding</keyword>
<feature type="binding site" evidence="15">
    <location>
        <position position="47"/>
    </location>
    <ligand>
        <name>Zn(2+)</name>
        <dbReference type="ChEBI" id="CHEBI:29105"/>
        <note>catalytic</note>
    </ligand>
</feature>
<dbReference type="PANTHER" id="PTHR38011:SF7">
    <property type="entry name" value="2,5-DIAMINO-6-RIBOSYLAMINO-4(3H)-PYRIMIDINONE 5'-PHOSPHATE REDUCTASE"/>
    <property type="match status" value="1"/>
</dbReference>
<dbReference type="Gene3D" id="3.40.430.10">
    <property type="entry name" value="Dihydrofolate Reductase, subunit A"/>
    <property type="match status" value="1"/>
</dbReference>
<dbReference type="PROSITE" id="PS00903">
    <property type="entry name" value="CYT_DCMP_DEAMINASES_1"/>
    <property type="match status" value="1"/>
</dbReference>
<evidence type="ECO:0000256" key="14">
    <source>
        <dbReference type="PIRSR" id="PIRSR006769-2"/>
    </source>
</evidence>
<evidence type="ECO:0000256" key="15">
    <source>
        <dbReference type="PIRSR" id="PIRSR006769-3"/>
    </source>
</evidence>
<feature type="binding site" evidence="14">
    <location>
        <begin position="292"/>
        <end position="298"/>
    </location>
    <ligand>
        <name>NADP(+)</name>
        <dbReference type="ChEBI" id="CHEBI:58349"/>
    </ligand>
</feature>
<comment type="similarity">
    <text evidence="4 12">In the N-terminal section; belongs to the cytidine and deoxycytidylate deaminase family.</text>
</comment>
<proteinExistence type="inferred from homology"/>
<dbReference type="EC" id="3.5.4.26" evidence="12"/>
<feature type="binding site" evidence="14">
    <location>
        <position position="196"/>
    </location>
    <ligand>
        <name>NADP(+)</name>
        <dbReference type="ChEBI" id="CHEBI:58349"/>
    </ligand>
</feature>
<evidence type="ECO:0000256" key="8">
    <source>
        <dbReference type="ARBA" id="ARBA00022833"/>
    </source>
</evidence>
<dbReference type="EC" id="1.1.1.193" evidence="12"/>
<dbReference type="InterPro" id="IPR016192">
    <property type="entry name" value="APOBEC/CMP_deaminase_Zn-bd"/>
</dbReference>
<dbReference type="InterPro" id="IPR002734">
    <property type="entry name" value="RibDG_C"/>
</dbReference>
<evidence type="ECO:0000256" key="7">
    <source>
        <dbReference type="ARBA" id="ARBA00022723"/>
    </source>
</evidence>
<evidence type="ECO:0000256" key="11">
    <source>
        <dbReference type="ARBA" id="ARBA00023268"/>
    </source>
</evidence>
<feature type="binding site" evidence="14">
    <location>
        <position position="151"/>
    </location>
    <ligand>
        <name>NADP(+)</name>
        <dbReference type="ChEBI" id="CHEBI:58349"/>
    </ligand>
</feature>
<dbReference type="InterPro" id="IPR050765">
    <property type="entry name" value="Riboflavin_Biosynth_HTPR"/>
</dbReference>
<feature type="binding site" evidence="15">
    <location>
        <position position="81"/>
    </location>
    <ligand>
        <name>Zn(2+)</name>
        <dbReference type="ChEBI" id="CHEBI:29105"/>
        <note>catalytic</note>
    </ligand>
</feature>
<keyword evidence="9 12" id="KW-0521">NADP</keyword>
<accession>A0A2V3U4T5</accession>
<organism evidence="17 18">
    <name type="scientific">Chelatococcus asaccharovorans</name>
    <dbReference type="NCBI Taxonomy" id="28210"/>
    <lineage>
        <taxon>Bacteria</taxon>
        <taxon>Pseudomonadati</taxon>
        <taxon>Pseudomonadota</taxon>
        <taxon>Alphaproteobacteria</taxon>
        <taxon>Hyphomicrobiales</taxon>
        <taxon>Chelatococcaceae</taxon>
        <taxon>Chelatococcus</taxon>
    </lineage>
</organism>
<dbReference type="Gene3D" id="3.40.140.10">
    <property type="entry name" value="Cytidine Deaminase, domain 2"/>
    <property type="match status" value="1"/>
</dbReference>
<evidence type="ECO:0000313" key="18">
    <source>
        <dbReference type="Proteomes" id="UP000248021"/>
    </source>
</evidence>
<feature type="binding site" evidence="15">
    <location>
        <position position="72"/>
    </location>
    <ligand>
        <name>Zn(2+)</name>
        <dbReference type="ChEBI" id="CHEBI:29105"/>
        <note>catalytic</note>
    </ligand>
</feature>
<dbReference type="InterPro" id="IPR002125">
    <property type="entry name" value="CMP_dCMP_dom"/>
</dbReference>